<comment type="caution">
    <text evidence="1">The sequence shown here is derived from an EMBL/GenBank/DDBJ whole genome shotgun (WGS) entry which is preliminary data.</text>
</comment>
<keyword evidence="2" id="KW-1185">Reference proteome</keyword>
<evidence type="ECO:0000313" key="1">
    <source>
        <dbReference type="EMBL" id="KAK3104026.1"/>
    </source>
</evidence>
<accession>A0AA89C350</accession>
<protein>
    <submittedName>
        <fullName evidence="1">Uncharacterized protein</fullName>
    </submittedName>
</protein>
<sequence length="374" mass="42884">MEANNSGKGFKRRLTDPDWCSIPSSSNTSENGYLDEQLSYSHHEIKPCTSEWTRGTLQNLSITPILDEIHSPYELIDMAFSESYLMLLDPKIDERVSQCRERIMCRSPLQRIDIDDIEKLNKNVSYNLLFEIGEGMNYMKVNEWDVAPTWNVIDIIEDRLFHVYGESFTERLIDIFIILKSGDKNVSEHRYQALFQSFIGALGLSTFGDPDVIGREILIGDVQVNSVPNIVFPCFGHSDESMKIMAVCKVKKNFNGHEEFSSAAKRRRVQTVNHLDDNLIGQHGGELLTHFKMSQNLHGLLGFVVQKTWVTFTYLRFTKKQYEKIVSGDESSKESCPEIYYSRPYNYLSIGDRNEILGPLLKLGFIQSTPISNH</sequence>
<proteinExistence type="predicted"/>
<dbReference type="EMBL" id="VSWD01000005">
    <property type="protein sequence ID" value="KAK3104026.1"/>
    <property type="molecule type" value="Genomic_DNA"/>
</dbReference>
<name>A0AA89C350_PINIB</name>
<evidence type="ECO:0000313" key="2">
    <source>
        <dbReference type="Proteomes" id="UP001186944"/>
    </source>
</evidence>
<gene>
    <name evidence="1" type="ORF">FSP39_023757</name>
</gene>
<reference evidence="1" key="1">
    <citation type="submission" date="2019-08" db="EMBL/GenBank/DDBJ databases">
        <title>The improved chromosome-level genome for the pearl oyster Pinctada fucata martensii using PacBio sequencing and Hi-C.</title>
        <authorList>
            <person name="Zheng Z."/>
        </authorList>
    </citation>
    <scope>NUCLEOTIDE SEQUENCE</scope>
    <source>
        <strain evidence="1">ZZ-2019</strain>
        <tissue evidence="1">Adductor muscle</tissue>
    </source>
</reference>
<dbReference type="Proteomes" id="UP001186944">
    <property type="component" value="Unassembled WGS sequence"/>
</dbReference>
<organism evidence="1 2">
    <name type="scientific">Pinctada imbricata</name>
    <name type="common">Atlantic pearl-oyster</name>
    <name type="synonym">Pinctada martensii</name>
    <dbReference type="NCBI Taxonomy" id="66713"/>
    <lineage>
        <taxon>Eukaryota</taxon>
        <taxon>Metazoa</taxon>
        <taxon>Spiralia</taxon>
        <taxon>Lophotrochozoa</taxon>
        <taxon>Mollusca</taxon>
        <taxon>Bivalvia</taxon>
        <taxon>Autobranchia</taxon>
        <taxon>Pteriomorphia</taxon>
        <taxon>Pterioida</taxon>
        <taxon>Pterioidea</taxon>
        <taxon>Pteriidae</taxon>
        <taxon>Pinctada</taxon>
    </lineage>
</organism>
<dbReference type="AlphaFoldDB" id="A0AA89C350"/>